<sequence>MSGPNTPGPVPPPPPPPHEPETHADAAAERTAAMRPVSDGTQRLDAVPHGVAPTHPSTPPAVQRVSAARRMPRPVSPPSSPYGGPAPRPAPPAARPTLPPAGLPVQQVAAPGASAEPWAAPGAPTVRHAPVPQPAAPTVQQPPVTTTAQQPAVAPYAQPAPYAPQQPGHAPGYAPQPGYPPQHHAAQQPPAYAHQPAAPAPQYAAPHAAPHPAYAGPGQPAQQARRRRLSPGWIAFIVFDVALVAVLGVVVWNLFGGSPATEDGPGAGTASVAPSDEPTEEAPPAQTLASFAAPSGNITCEITTAAVTCSIAELNQQPAPVEGCDGTTGYRVTIEAATGEVDLPCVPPDEQPTPAPQDVRRLEYGQSVTEGQFTCNSEQSGMQCRDDRSGRGFTVARAGIGSF</sequence>
<organism evidence="3 4">
    <name type="scientific">Xylanimonas oleitrophica</name>
    <dbReference type="NCBI Taxonomy" id="2607479"/>
    <lineage>
        <taxon>Bacteria</taxon>
        <taxon>Bacillati</taxon>
        <taxon>Actinomycetota</taxon>
        <taxon>Actinomycetes</taxon>
        <taxon>Micrococcales</taxon>
        <taxon>Promicromonosporaceae</taxon>
        <taxon>Xylanimonas</taxon>
    </lineage>
</organism>
<feature type="transmembrane region" description="Helical" evidence="2">
    <location>
        <begin position="233"/>
        <end position="255"/>
    </location>
</feature>
<keyword evidence="2" id="KW-0472">Membrane</keyword>
<keyword evidence="2" id="KW-0812">Transmembrane</keyword>
<keyword evidence="2" id="KW-1133">Transmembrane helix</keyword>
<reference evidence="3 4" key="1">
    <citation type="submission" date="2018-06" db="EMBL/GenBank/DDBJ databases">
        <title>Whole genome sequencing of a novel hydrocarbon degrading bacterial strain, PW21 isolated from oil contaminated produced water sample.</title>
        <authorList>
            <person name="Nagkirti P."/>
            <person name="Shaikh A."/>
            <person name="Gowdaman V."/>
            <person name="Engineer A.E."/>
            <person name="Dagar S."/>
            <person name="Dhakephalkar P.K."/>
        </authorList>
    </citation>
    <scope>NUCLEOTIDE SEQUENCE [LARGE SCALE GENOMIC DNA]</scope>
    <source>
        <strain evidence="3 4">PW21</strain>
    </source>
</reference>
<evidence type="ECO:0000313" key="4">
    <source>
        <dbReference type="Proteomes" id="UP000248783"/>
    </source>
</evidence>
<feature type="compositionally biased region" description="Basic and acidic residues" evidence="1">
    <location>
        <begin position="18"/>
        <end position="28"/>
    </location>
</feature>
<dbReference type="AlphaFoldDB" id="A0A2W5Y9A1"/>
<comment type="caution">
    <text evidence="3">The sequence shown here is derived from an EMBL/GenBank/DDBJ whole genome shotgun (WGS) entry which is preliminary data.</text>
</comment>
<gene>
    <name evidence="3" type="ORF">DNL40_02145</name>
</gene>
<feature type="region of interest" description="Disordered" evidence="1">
    <location>
        <begin position="1"/>
        <end position="223"/>
    </location>
</feature>
<feature type="compositionally biased region" description="Pro residues" evidence="1">
    <location>
        <begin position="1"/>
        <end position="17"/>
    </location>
</feature>
<feature type="region of interest" description="Disordered" evidence="1">
    <location>
        <begin position="258"/>
        <end position="283"/>
    </location>
</feature>
<name>A0A2W5Y9A1_9MICO</name>
<accession>A0A2W5Y9A1</accession>
<protein>
    <submittedName>
        <fullName evidence="3">Uncharacterized protein</fullName>
    </submittedName>
</protein>
<evidence type="ECO:0000313" key="3">
    <source>
        <dbReference type="EMBL" id="PZR55194.1"/>
    </source>
</evidence>
<evidence type="ECO:0000256" key="2">
    <source>
        <dbReference type="SAM" id="Phobius"/>
    </source>
</evidence>
<dbReference type="EMBL" id="QKWH01000001">
    <property type="protein sequence ID" value="PZR55194.1"/>
    <property type="molecule type" value="Genomic_DNA"/>
</dbReference>
<keyword evidence="4" id="KW-1185">Reference proteome</keyword>
<feature type="compositionally biased region" description="Pro residues" evidence="1">
    <location>
        <begin position="74"/>
        <end position="102"/>
    </location>
</feature>
<proteinExistence type="predicted"/>
<feature type="compositionally biased region" description="Low complexity" evidence="1">
    <location>
        <begin position="109"/>
        <end position="124"/>
    </location>
</feature>
<feature type="compositionally biased region" description="Low complexity" evidence="1">
    <location>
        <begin position="136"/>
        <end position="223"/>
    </location>
</feature>
<dbReference type="RefSeq" id="WP_111249558.1">
    <property type="nucleotide sequence ID" value="NZ_QKWH01000001.1"/>
</dbReference>
<evidence type="ECO:0000256" key="1">
    <source>
        <dbReference type="SAM" id="MobiDB-lite"/>
    </source>
</evidence>
<dbReference type="Proteomes" id="UP000248783">
    <property type="component" value="Unassembled WGS sequence"/>
</dbReference>